<reference evidence="6 7" key="1">
    <citation type="submission" date="2019-06" db="EMBL/GenBank/DDBJ databases">
        <title>Persicimonas caeni gen. nov., sp. nov., a predatory bacterium isolated from solar saltern.</title>
        <authorList>
            <person name="Wang S."/>
        </authorList>
    </citation>
    <scope>NUCLEOTIDE SEQUENCE [LARGE SCALE GENOMIC DNA]</scope>
    <source>
        <strain evidence="6 7">YN101</strain>
    </source>
</reference>
<comment type="similarity">
    <text evidence="1 2">Belongs to the flagella basal body rod proteins family.</text>
</comment>
<evidence type="ECO:0000259" key="4">
    <source>
        <dbReference type="Pfam" id="PF06429"/>
    </source>
</evidence>
<organism evidence="6 7">
    <name type="scientific">Persicimonas caeni</name>
    <dbReference type="NCBI Taxonomy" id="2292766"/>
    <lineage>
        <taxon>Bacteria</taxon>
        <taxon>Deltaproteobacteria</taxon>
        <taxon>Bradymonadales</taxon>
        <taxon>Bradymonadaceae</taxon>
        <taxon>Persicimonas</taxon>
    </lineage>
</organism>
<evidence type="ECO:0000313" key="6">
    <source>
        <dbReference type="EMBL" id="QDG51354.1"/>
    </source>
</evidence>
<dbReference type="OrthoDB" id="9804559at2"/>
<dbReference type="GO" id="GO:0071978">
    <property type="term" value="P:bacterial-type flagellum-dependent swarming motility"/>
    <property type="evidence" value="ECO:0007669"/>
    <property type="project" value="TreeGrafter"/>
</dbReference>
<accession>A0A4Y6PSP7</accession>
<dbReference type="AlphaFoldDB" id="A0A4Y6PSP7"/>
<dbReference type="EMBL" id="CP041186">
    <property type="protein sequence ID" value="QDG51354.1"/>
    <property type="molecule type" value="Genomic_DNA"/>
</dbReference>
<dbReference type="InterPro" id="IPR012836">
    <property type="entry name" value="FlgF"/>
</dbReference>
<evidence type="ECO:0000256" key="1">
    <source>
        <dbReference type="ARBA" id="ARBA00009677"/>
    </source>
</evidence>
<dbReference type="InterPro" id="IPR010930">
    <property type="entry name" value="Flg_bb/hook_C_dom"/>
</dbReference>
<dbReference type="PANTHER" id="PTHR30435:SF19">
    <property type="entry name" value="FLAGELLAR BASAL-BODY ROD PROTEIN FLGG"/>
    <property type="match status" value="1"/>
</dbReference>
<dbReference type="PANTHER" id="PTHR30435">
    <property type="entry name" value="FLAGELLAR PROTEIN"/>
    <property type="match status" value="1"/>
</dbReference>
<keyword evidence="2" id="KW-0975">Bacterial flagellum</keyword>
<feature type="domain" description="Flagellar hook protein FlgE/F/G-like D1" evidence="5">
    <location>
        <begin position="79"/>
        <end position="146"/>
    </location>
</feature>
<dbReference type="Pfam" id="PF22692">
    <property type="entry name" value="LlgE_F_G_D1"/>
    <property type="match status" value="1"/>
</dbReference>
<dbReference type="NCBIfam" id="TIGR03506">
    <property type="entry name" value="FlgEFG_subfam"/>
    <property type="match status" value="1"/>
</dbReference>
<keyword evidence="6" id="KW-0966">Cell projection</keyword>
<dbReference type="SUPFAM" id="SSF117143">
    <property type="entry name" value="Flagellar hook protein flgE"/>
    <property type="match status" value="1"/>
</dbReference>
<name>A0A4Y6PSP7_PERCE</name>
<evidence type="ECO:0000259" key="5">
    <source>
        <dbReference type="Pfam" id="PF22692"/>
    </source>
</evidence>
<accession>A0A5B8Y3P0</accession>
<keyword evidence="6" id="KW-0282">Flagellum</keyword>
<dbReference type="NCBIfam" id="TIGR02490">
    <property type="entry name" value="flgF"/>
    <property type="match status" value="1"/>
</dbReference>
<dbReference type="Pfam" id="PF00460">
    <property type="entry name" value="Flg_bb_rod"/>
    <property type="match status" value="1"/>
</dbReference>
<dbReference type="Proteomes" id="UP000315995">
    <property type="component" value="Chromosome"/>
</dbReference>
<feature type="domain" description="Flagellar basal-body/hook protein C-terminal" evidence="4">
    <location>
        <begin position="192"/>
        <end position="235"/>
    </location>
</feature>
<comment type="subcellular location">
    <subcellularLocation>
        <location evidence="2">Bacterial flagellum basal body</location>
    </subcellularLocation>
</comment>
<dbReference type="InterPro" id="IPR037925">
    <property type="entry name" value="FlgE/F/G-like"/>
</dbReference>
<keyword evidence="7" id="KW-1185">Reference proteome</keyword>
<dbReference type="InterPro" id="IPR053967">
    <property type="entry name" value="LlgE_F_G-like_D1"/>
</dbReference>
<sequence length="242" mass="25915">MSDGIYTALSGAIARNRQLEVVSHNLANADTDGYRAKRVSFSEVLAGEDVADRQVAMEGSRLDLSQGALQETGNPLDVAVTGRGFLQVQAGAGGEQASLTRNGNLRVDADRRLVTQSGHPVLNIDGLPIYVPGDAANIQIAPDGLIFDEIGVLDEIRLVDVQDPQALQASGDGLYTTAQQNLMPAQGASLEQGFVENANVNPVESMTEMIALHRHFDTMHQLMKTYRTMDQQAINKVGKSSG</sequence>
<feature type="domain" description="Flagellar basal body rod protein N-terminal" evidence="3">
    <location>
        <begin position="5"/>
        <end position="35"/>
    </location>
</feature>
<gene>
    <name evidence="6" type="primary">flgF</name>
    <name evidence="6" type="ORF">FIV42_11555</name>
</gene>
<keyword evidence="6" id="KW-0969">Cilium</keyword>
<protein>
    <submittedName>
        <fullName evidence="6">Flagellar basal-body rod protein FlgF</fullName>
    </submittedName>
</protein>
<dbReference type="InterPro" id="IPR001444">
    <property type="entry name" value="Flag_bb_rod_N"/>
</dbReference>
<dbReference type="GO" id="GO:0030694">
    <property type="term" value="C:bacterial-type flagellum basal body, rod"/>
    <property type="evidence" value="ECO:0007669"/>
    <property type="project" value="InterPro"/>
</dbReference>
<dbReference type="InterPro" id="IPR020013">
    <property type="entry name" value="Flagellar_FlgE/F/G"/>
</dbReference>
<dbReference type="RefSeq" id="WP_141197837.1">
    <property type="nucleotide sequence ID" value="NZ_CP041186.1"/>
</dbReference>
<proteinExistence type="inferred from homology"/>
<evidence type="ECO:0000313" key="7">
    <source>
        <dbReference type="Proteomes" id="UP000315995"/>
    </source>
</evidence>
<dbReference type="Pfam" id="PF06429">
    <property type="entry name" value="Flg_bbr_C"/>
    <property type="match status" value="1"/>
</dbReference>
<evidence type="ECO:0000256" key="2">
    <source>
        <dbReference type="RuleBase" id="RU362116"/>
    </source>
</evidence>
<evidence type="ECO:0000259" key="3">
    <source>
        <dbReference type="Pfam" id="PF00460"/>
    </source>
</evidence>